<organism evidence="2 3">
    <name type="scientific">Chenggangzhangella methanolivorans</name>
    <dbReference type="NCBI Taxonomy" id="1437009"/>
    <lineage>
        <taxon>Bacteria</taxon>
        <taxon>Pseudomonadati</taxon>
        <taxon>Pseudomonadota</taxon>
        <taxon>Alphaproteobacteria</taxon>
        <taxon>Hyphomicrobiales</taxon>
        <taxon>Methylopilaceae</taxon>
        <taxon>Chenggangzhangella</taxon>
    </lineage>
</organism>
<sequence length="178" mass="18821">MTADRPVKQALHGAAARSVAQNGISPDTVAEARRLYESSALSIEAIATRVGVGRTSVRRLAEKGGWRRPAAAQARKRLVGAIREKAEKEIVAAEAALAGGGDAGPAARTLASLVRTLRELARYDEEQARSDGQGRAGGRAAGADMVDGEEFDGFVADPDAFRDALAQRLEKLRDERGT</sequence>
<gene>
    <name evidence="2" type="ORF">K6K41_03655</name>
</gene>
<evidence type="ECO:0008006" key="4">
    <source>
        <dbReference type="Google" id="ProtNLM"/>
    </source>
</evidence>
<keyword evidence="3" id="KW-1185">Reference proteome</keyword>
<accession>A0A9E6ULP6</accession>
<evidence type="ECO:0000256" key="1">
    <source>
        <dbReference type="SAM" id="MobiDB-lite"/>
    </source>
</evidence>
<reference evidence="2" key="1">
    <citation type="submission" date="2021-08" db="EMBL/GenBank/DDBJ databases">
        <authorList>
            <person name="Zhang H."/>
            <person name="Xu M."/>
            <person name="Yu Z."/>
            <person name="Yang L."/>
            <person name="Cai Y."/>
        </authorList>
    </citation>
    <scope>NUCLEOTIDE SEQUENCE</scope>
    <source>
        <strain evidence="2">CHL1</strain>
    </source>
</reference>
<dbReference type="RefSeq" id="WP_261403969.1">
    <property type="nucleotide sequence ID" value="NZ_CP081869.1"/>
</dbReference>
<dbReference type="EMBL" id="CP081869">
    <property type="protein sequence ID" value="QZO00782.1"/>
    <property type="molecule type" value="Genomic_DNA"/>
</dbReference>
<proteinExistence type="predicted"/>
<dbReference type="AlphaFoldDB" id="A0A9E6ULP6"/>
<protein>
    <recommendedName>
        <fullName evidence="4">Helix-turn-helix domain-containing protein</fullName>
    </recommendedName>
</protein>
<feature type="region of interest" description="Disordered" evidence="1">
    <location>
        <begin position="124"/>
        <end position="143"/>
    </location>
</feature>
<evidence type="ECO:0000313" key="3">
    <source>
        <dbReference type="Proteomes" id="UP000825701"/>
    </source>
</evidence>
<evidence type="ECO:0000313" key="2">
    <source>
        <dbReference type="EMBL" id="QZO00782.1"/>
    </source>
</evidence>
<name>A0A9E6ULP6_9HYPH</name>
<dbReference type="KEGG" id="cmet:K6K41_03655"/>
<dbReference type="Proteomes" id="UP000825701">
    <property type="component" value="Chromosome"/>
</dbReference>